<feature type="domain" description="Glycosyltransferase RgtA/B/C/D-like" evidence="2">
    <location>
        <begin position="65"/>
        <end position="200"/>
    </location>
</feature>
<feature type="transmembrane region" description="Helical" evidence="1">
    <location>
        <begin position="87"/>
        <end position="105"/>
    </location>
</feature>
<keyword evidence="1" id="KW-0472">Membrane</keyword>
<sequence>MFEKIRTLFINKLDLITFLFLLSTTLFYRFYKLTDRAIHHDESLHGYFAYTTSLGDIFHHNPLTHGMFLFNFISSFFWLFGDSNLTLRLPFAIFGLLVVFLPFLFRNELGRLSTFLISLMLIFSPSIAYFSRFARNDIFIAVFFIMFMISTIKYIKSSDNKWLYLSIASLSFGFTTKETMYINLFGILLFLFAYSYRDILSVLMSKISIKQISNHTKLFLILFTVSL</sequence>
<dbReference type="PANTHER" id="PTHR41710:SF2">
    <property type="entry name" value="GLYCOSYL TRANSFERASE FAMILY 39_83 DOMAIN-CONTAINING PROTEIN"/>
    <property type="match status" value="1"/>
</dbReference>
<feature type="transmembrane region" description="Helical" evidence="1">
    <location>
        <begin position="111"/>
        <end position="131"/>
    </location>
</feature>
<dbReference type="AlphaFoldDB" id="A0A382Q828"/>
<keyword evidence="1" id="KW-0812">Transmembrane</keyword>
<dbReference type="NCBIfam" id="TIGR03663">
    <property type="entry name" value="flippase activity-associated protein Agl23"/>
    <property type="match status" value="1"/>
</dbReference>
<protein>
    <recommendedName>
        <fullName evidence="2">Glycosyltransferase RgtA/B/C/D-like domain-containing protein</fullName>
    </recommendedName>
</protein>
<gene>
    <name evidence="3" type="ORF">METZ01_LOCUS333942</name>
</gene>
<dbReference type="InterPro" id="IPR038731">
    <property type="entry name" value="RgtA/B/C-like"/>
</dbReference>
<evidence type="ECO:0000256" key="1">
    <source>
        <dbReference type="SAM" id="Phobius"/>
    </source>
</evidence>
<evidence type="ECO:0000313" key="3">
    <source>
        <dbReference type="EMBL" id="SVC81088.1"/>
    </source>
</evidence>
<feature type="transmembrane region" description="Helical" evidence="1">
    <location>
        <begin position="138"/>
        <end position="155"/>
    </location>
</feature>
<dbReference type="PANTHER" id="PTHR41710">
    <property type="entry name" value="GLYCOSYL TRANSFERASE, FAMILY 39"/>
    <property type="match status" value="1"/>
</dbReference>
<keyword evidence="1" id="KW-1133">Transmembrane helix</keyword>
<dbReference type="EMBL" id="UINC01112269">
    <property type="protein sequence ID" value="SVC81088.1"/>
    <property type="molecule type" value="Genomic_DNA"/>
</dbReference>
<proteinExistence type="predicted"/>
<accession>A0A382Q828</accession>
<feature type="transmembrane region" description="Helical" evidence="1">
    <location>
        <begin position="63"/>
        <end position="80"/>
    </location>
</feature>
<feature type="transmembrane region" description="Helical" evidence="1">
    <location>
        <begin position="180"/>
        <end position="196"/>
    </location>
</feature>
<feature type="non-terminal residue" evidence="3">
    <location>
        <position position="227"/>
    </location>
</feature>
<name>A0A382Q828_9ZZZZ</name>
<dbReference type="InterPro" id="IPR019962">
    <property type="entry name" value="CHP03663"/>
</dbReference>
<feature type="transmembrane region" description="Helical" evidence="1">
    <location>
        <begin position="12"/>
        <end position="31"/>
    </location>
</feature>
<organism evidence="3">
    <name type="scientific">marine metagenome</name>
    <dbReference type="NCBI Taxonomy" id="408172"/>
    <lineage>
        <taxon>unclassified sequences</taxon>
        <taxon>metagenomes</taxon>
        <taxon>ecological metagenomes</taxon>
    </lineage>
</organism>
<evidence type="ECO:0000259" key="2">
    <source>
        <dbReference type="Pfam" id="PF13231"/>
    </source>
</evidence>
<dbReference type="Pfam" id="PF13231">
    <property type="entry name" value="PMT_2"/>
    <property type="match status" value="1"/>
</dbReference>
<reference evidence="3" key="1">
    <citation type="submission" date="2018-05" db="EMBL/GenBank/DDBJ databases">
        <authorList>
            <person name="Lanie J.A."/>
            <person name="Ng W.-L."/>
            <person name="Kazmierczak K.M."/>
            <person name="Andrzejewski T.M."/>
            <person name="Davidsen T.M."/>
            <person name="Wayne K.J."/>
            <person name="Tettelin H."/>
            <person name="Glass J.I."/>
            <person name="Rusch D."/>
            <person name="Podicherti R."/>
            <person name="Tsui H.-C.T."/>
            <person name="Winkler M.E."/>
        </authorList>
    </citation>
    <scope>NUCLEOTIDE SEQUENCE</scope>
</reference>